<reference evidence="5" key="1">
    <citation type="submission" date="2021-04" db="EMBL/GenBank/DDBJ databases">
        <authorList>
            <person name="Rodrigo-Torres L."/>
            <person name="Arahal R. D."/>
            <person name="Lucena T."/>
        </authorList>
    </citation>
    <scope>NUCLEOTIDE SEQUENCE</scope>
    <source>
        <strain evidence="5">AS29M-1</strain>
    </source>
</reference>
<sequence length="64" mass="7235">MKEGTVKFFDRTKGFGFIVAESGEEIFVHQTGLVDEINDKDKVSYEEGEGRRGIVATQVRVIRD</sequence>
<evidence type="ECO:0000259" key="4">
    <source>
        <dbReference type="PROSITE" id="PS51857"/>
    </source>
</evidence>
<dbReference type="GO" id="GO:0003676">
    <property type="term" value="F:nucleic acid binding"/>
    <property type="evidence" value="ECO:0007669"/>
    <property type="project" value="InterPro"/>
</dbReference>
<accession>A0A916JMJ7</accession>
<protein>
    <submittedName>
        <fullName evidence="5">Cold shock protein 2</fullName>
    </submittedName>
</protein>
<dbReference type="CDD" id="cd04458">
    <property type="entry name" value="CSP_CDS"/>
    <property type="match status" value="1"/>
</dbReference>
<dbReference type="PRINTS" id="PR00050">
    <property type="entry name" value="COLDSHOCK"/>
</dbReference>
<dbReference type="KEGG" id="ptan:CRYO30217_01523"/>
<name>A0A916JMJ7_9FLAO</name>
<dbReference type="SUPFAM" id="SSF50249">
    <property type="entry name" value="Nucleic acid-binding proteins"/>
    <property type="match status" value="1"/>
</dbReference>
<organism evidence="5 6">
    <name type="scientific">Parvicella tangerina</name>
    <dbReference type="NCBI Taxonomy" id="2829795"/>
    <lineage>
        <taxon>Bacteria</taxon>
        <taxon>Pseudomonadati</taxon>
        <taxon>Bacteroidota</taxon>
        <taxon>Flavobacteriia</taxon>
        <taxon>Flavobacteriales</taxon>
        <taxon>Parvicellaceae</taxon>
        <taxon>Parvicella</taxon>
    </lineage>
</organism>
<evidence type="ECO:0000256" key="2">
    <source>
        <dbReference type="ARBA" id="ARBA00022490"/>
    </source>
</evidence>
<proteinExistence type="predicted"/>
<dbReference type="RefSeq" id="WP_258541724.1">
    <property type="nucleotide sequence ID" value="NZ_OU015584.1"/>
</dbReference>
<dbReference type="PIRSF" id="PIRSF002599">
    <property type="entry name" value="Cold_shock_A"/>
    <property type="match status" value="1"/>
</dbReference>
<evidence type="ECO:0000256" key="3">
    <source>
        <dbReference type="RuleBase" id="RU000408"/>
    </source>
</evidence>
<dbReference type="Proteomes" id="UP000683507">
    <property type="component" value="Chromosome"/>
</dbReference>
<dbReference type="PROSITE" id="PS00352">
    <property type="entry name" value="CSD_1"/>
    <property type="match status" value="1"/>
</dbReference>
<dbReference type="Gene3D" id="2.40.50.140">
    <property type="entry name" value="Nucleic acid-binding proteins"/>
    <property type="match status" value="1"/>
</dbReference>
<dbReference type="GO" id="GO:0005829">
    <property type="term" value="C:cytosol"/>
    <property type="evidence" value="ECO:0007669"/>
    <property type="project" value="UniProtKB-ARBA"/>
</dbReference>
<gene>
    <name evidence="5" type="primary">cspL</name>
    <name evidence="5" type="ORF">CRYO30217_01523</name>
</gene>
<evidence type="ECO:0000313" key="6">
    <source>
        <dbReference type="Proteomes" id="UP000683507"/>
    </source>
</evidence>
<dbReference type="AlphaFoldDB" id="A0A916JMJ7"/>
<comment type="subcellular location">
    <subcellularLocation>
        <location evidence="1 3">Cytoplasm</location>
    </subcellularLocation>
</comment>
<dbReference type="PROSITE" id="PS51857">
    <property type="entry name" value="CSD_2"/>
    <property type="match status" value="1"/>
</dbReference>
<keyword evidence="6" id="KW-1185">Reference proteome</keyword>
<evidence type="ECO:0000313" key="5">
    <source>
        <dbReference type="EMBL" id="CAG5081047.1"/>
    </source>
</evidence>
<dbReference type="InterPro" id="IPR019844">
    <property type="entry name" value="CSD_CS"/>
</dbReference>
<dbReference type="InterPro" id="IPR002059">
    <property type="entry name" value="CSP_DNA-bd"/>
</dbReference>
<dbReference type="InterPro" id="IPR012340">
    <property type="entry name" value="NA-bd_OB-fold"/>
</dbReference>
<evidence type="ECO:0000256" key="1">
    <source>
        <dbReference type="ARBA" id="ARBA00004496"/>
    </source>
</evidence>
<dbReference type="SMART" id="SM00357">
    <property type="entry name" value="CSP"/>
    <property type="match status" value="1"/>
</dbReference>
<dbReference type="InterPro" id="IPR012156">
    <property type="entry name" value="Cold_shock_CspA"/>
</dbReference>
<feature type="domain" description="CSD" evidence="4">
    <location>
        <begin position="1"/>
        <end position="61"/>
    </location>
</feature>
<dbReference type="EMBL" id="OU015584">
    <property type="protein sequence ID" value="CAG5081047.1"/>
    <property type="molecule type" value="Genomic_DNA"/>
</dbReference>
<dbReference type="InterPro" id="IPR011129">
    <property type="entry name" value="CSD"/>
</dbReference>
<dbReference type="Pfam" id="PF00313">
    <property type="entry name" value="CSD"/>
    <property type="match status" value="1"/>
</dbReference>
<keyword evidence="2" id="KW-0963">Cytoplasm</keyword>